<proteinExistence type="predicted"/>
<dbReference type="EMBL" id="MN740739">
    <property type="protein sequence ID" value="QHU09593.1"/>
    <property type="molecule type" value="Genomic_DNA"/>
</dbReference>
<accession>A0A6C0JW24</accession>
<sequence>MTQSIFDILNLSNIFWKGEAKSSPPPDPLDTTKRHYLCVENGDRTSCNRIYTKPIASGTHVTISAKCPKMFDGLTLSYKLGKAVYKN</sequence>
<name>A0A6C0JW24_9ZZZZ</name>
<reference evidence="1" key="1">
    <citation type="journal article" date="2020" name="Nature">
        <title>Giant virus diversity and host interactions through global metagenomics.</title>
        <authorList>
            <person name="Schulz F."/>
            <person name="Roux S."/>
            <person name="Paez-Espino D."/>
            <person name="Jungbluth S."/>
            <person name="Walsh D.A."/>
            <person name="Denef V.J."/>
            <person name="McMahon K.D."/>
            <person name="Konstantinidis K.T."/>
            <person name="Eloe-Fadrosh E.A."/>
            <person name="Kyrpides N.C."/>
            <person name="Woyke T."/>
        </authorList>
    </citation>
    <scope>NUCLEOTIDE SEQUENCE</scope>
    <source>
        <strain evidence="1">GVMAG-S-1101164-105</strain>
    </source>
</reference>
<evidence type="ECO:0000313" key="1">
    <source>
        <dbReference type="EMBL" id="QHU09593.1"/>
    </source>
</evidence>
<organism evidence="1">
    <name type="scientific">viral metagenome</name>
    <dbReference type="NCBI Taxonomy" id="1070528"/>
    <lineage>
        <taxon>unclassified sequences</taxon>
        <taxon>metagenomes</taxon>
        <taxon>organismal metagenomes</taxon>
    </lineage>
</organism>
<dbReference type="AlphaFoldDB" id="A0A6C0JW24"/>
<protein>
    <submittedName>
        <fullName evidence="1">Uncharacterized protein</fullName>
    </submittedName>
</protein>